<evidence type="ECO:0000256" key="3">
    <source>
        <dbReference type="SAM" id="MobiDB-lite"/>
    </source>
</evidence>
<dbReference type="HOGENOM" id="CLU_035499_3_0_11"/>
<dbReference type="EMBL" id="GG657754">
    <property type="protein sequence ID" value="EFL20327.1"/>
    <property type="molecule type" value="Genomic_DNA"/>
</dbReference>
<feature type="region of interest" description="Disordered" evidence="3">
    <location>
        <begin position="1"/>
        <end position="27"/>
    </location>
</feature>
<protein>
    <submittedName>
        <fullName evidence="5">Putative serine/arginine repetitive matrix protein 1</fullName>
    </submittedName>
</protein>
<dbReference type="GO" id="GO:0016787">
    <property type="term" value="F:hydrolase activity"/>
    <property type="evidence" value="ECO:0007669"/>
    <property type="project" value="UniProtKB-KW"/>
</dbReference>
<dbReference type="Pfam" id="PF18435">
    <property type="entry name" value="EstA_Ig_like"/>
    <property type="match status" value="1"/>
</dbReference>
<proteinExistence type="predicted"/>
<dbReference type="InterPro" id="IPR041172">
    <property type="entry name" value="EstA_Ig-like_N"/>
</dbReference>
<dbReference type="STRING" id="457427.SSOG_00039"/>
<feature type="compositionally biased region" description="Basic and acidic residues" evidence="3">
    <location>
        <begin position="18"/>
        <end position="27"/>
    </location>
</feature>
<evidence type="ECO:0000256" key="2">
    <source>
        <dbReference type="ARBA" id="ARBA00022801"/>
    </source>
</evidence>
<name>D9W5X1_9ACTN</name>
<gene>
    <name evidence="5" type="ORF">SSOG_00039</name>
</gene>
<keyword evidence="1" id="KW-0732">Signal</keyword>
<dbReference type="Proteomes" id="UP000003963">
    <property type="component" value="Unassembled WGS sequence"/>
</dbReference>
<evidence type="ECO:0000256" key="1">
    <source>
        <dbReference type="ARBA" id="ARBA00022729"/>
    </source>
</evidence>
<organism evidence="5 6">
    <name type="scientific">Streptomyces himastatinicus ATCC 53653</name>
    <dbReference type="NCBI Taxonomy" id="457427"/>
    <lineage>
        <taxon>Bacteria</taxon>
        <taxon>Bacillati</taxon>
        <taxon>Actinomycetota</taxon>
        <taxon>Actinomycetes</taxon>
        <taxon>Kitasatosporales</taxon>
        <taxon>Streptomycetaceae</taxon>
        <taxon>Streptomyces</taxon>
        <taxon>Streptomyces violaceusniger group</taxon>
    </lineage>
</organism>
<feature type="domain" description="Esterase Ig-like N-terminal" evidence="4">
    <location>
        <begin position="157"/>
        <end position="272"/>
    </location>
</feature>
<accession>D9W5X1</accession>
<dbReference type="Gene3D" id="2.60.40.2180">
    <property type="match status" value="1"/>
</dbReference>
<dbReference type="InterPro" id="IPR050955">
    <property type="entry name" value="Plant_Biomass_Hydrol_Est"/>
</dbReference>
<dbReference type="InterPro" id="IPR029058">
    <property type="entry name" value="AB_hydrolase_fold"/>
</dbReference>
<reference evidence="5 6" key="1">
    <citation type="submission" date="2009-02" db="EMBL/GenBank/DDBJ databases">
        <title>Annotation of Streptomyces hygroscopicus strain ATCC 53653.</title>
        <authorList>
            <consortium name="The Broad Institute Genome Sequencing Platform"/>
            <consortium name="Broad Institute Microbial Sequencing Center"/>
            <person name="Fischbach M."/>
            <person name="Godfrey P."/>
            <person name="Ward D."/>
            <person name="Young S."/>
            <person name="Zeng Q."/>
            <person name="Koehrsen M."/>
            <person name="Alvarado L."/>
            <person name="Berlin A.M."/>
            <person name="Bochicchio J."/>
            <person name="Borenstein D."/>
            <person name="Chapman S.B."/>
            <person name="Chen Z."/>
            <person name="Engels R."/>
            <person name="Freedman E."/>
            <person name="Gellesch M."/>
            <person name="Goldberg J."/>
            <person name="Griggs A."/>
            <person name="Gujja S."/>
            <person name="Heilman E.R."/>
            <person name="Heiman D.I."/>
            <person name="Hepburn T.A."/>
            <person name="Howarth C."/>
            <person name="Jen D."/>
            <person name="Larson L."/>
            <person name="Lewis B."/>
            <person name="Mehta T."/>
            <person name="Park D."/>
            <person name="Pearson M."/>
            <person name="Richards J."/>
            <person name="Roberts A."/>
            <person name="Saif S."/>
            <person name="Shea T.D."/>
            <person name="Shenoy N."/>
            <person name="Sisk P."/>
            <person name="Stolte C."/>
            <person name="Sykes S.N."/>
            <person name="Thomson T."/>
            <person name="Walk T."/>
            <person name="White J."/>
            <person name="Yandava C."/>
            <person name="Straight P."/>
            <person name="Clardy J."/>
            <person name="Hung D."/>
            <person name="Kolter R."/>
            <person name="Mekalanos J."/>
            <person name="Walker S."/>
            <person name="Walsh C.T."/>
            <person name="Wieland-Brown L.C."/>
            <person name="Haas B."/>
            <person name="Nusbaum C."/>
            <person name="Birren B."/>
        </authorList>
    </citation>
    <scope>NUCLEOTIDE SEQUENCE [LARGE SCALE GENOMIC DNA]</scope>
    <source>
        <strain evidence="5 6">ATCC 53653</strain>
    </source>
</reference>
<dbReference type="GO" id="GO:0005576">
    <property type="term" value="C:extracellular region"/>
    <property type="evidence" value="ECO:0007669"/>
    <property type="project" value="InterPro"/>
</dbReference>
<sequence>MGRIRRPARTAADTAPPDSRRSGGHEHASGLMHMTHRQIPGPILGTIGTRLGDSPMTGDARHLPRPGMTPLGRASALAPPYGSFSVHRTRQSAPCPALAGRPTPYGGPMRDITRRTALTMAAGTVTASTVISAATAAADAPAPGRPVASGANPALRTTLITRVTPRNNWRVTAVAIRYAHPLHMRGGVIPPSAFQVTADLGRQSAARTVIRAYPNTVARTDDHPDAGRPGRYLVIELDPDDANAQASGTDPLPLHRAYAVRQVADVRTPGGGLVLPAGPWAIRNDDVITPVVDDFIAGSFTDSTGFELAFRLYQPEKFVRSPGAATRYPLVITLHGGGEVADNNMTQLTANRIAVTFAKPERQRRHPAFVLAPQIPLPRPMDGPGNTDWTDPKVRAALVELIDTFTMQRPVDADRLYLVGLSSGARGIFNLLPRHPHTFAAALATANWGDPSTMDSTTHIPIWADHSIDDPVVPYREGRFGKPGTWTLMNALESAGAQITRGEWANDLPKGEFEARSRALLNRARRADSHVLFTSYTPGTTPVSPHFAWAQAGSSISPVRS</sequence>
<feature type="region of interest" description="Disordered" evidence="3">
    <location>
        <begin position="85"/>
        <end position="109"/>
    </location>
</feature>
<evidence type="ECO:0000313" key="6">
    <source>
        <dbReference type="Proteomes" id="UP000003963"/>
    </source>
</evidence>
<evidence type="ECO:0000259" key="4">
    <source>
        <dbReference type="Pfam" id="PF18435"/>
    </source>
</evidence>
<dbReference type="Pfam" id="PF10503">
    <property type="entry name" value="Esterase_PHB"/>
    <property type="match status" value="1"/>
</dbReference>
<dbReference type="Gene3D" id="3.40.50.1820">
    <property type="entry name" value="alpha/beta hydrolase"/>
    <property type="match status" value="1"/>
</dbReference>
<evidence type="ECO:0000313" key="5">
    <source>
        <dbReference type="EMBL" id="EFL20327.1"/>
    </source>
</evidence>
<keyword evidence="2" id="KW-0378">Hydrolase</keyword>
<dbReference type="AlphaFoldDB" id="D9W5X1"/>
<dbReference type="PANTHER" id="PTHR43037">
    <property type="entry name" value="UNNAMED PRODUCT-RELATED"/>
    <property type="match status" value="1"/>
</dbReference>
<dbReference type="SUPFAM" id="SSF53474">
    <property type="entry name" value="alpha/beta-Hydrolases"/>
    <property type="match status" value="1"/>
</dbReference>
<keyword evidence="6" id="KW-1185">Reference proteome</keyword>
<dbReference type="PANTHER" id="PTHR43037:SF1">
    <property type="entry name" value="BLL1128 PROTEIN"/>
    <property type="match status" value="1"/>
</dbReference>
<dbReference type="InterPro" id="IPR010126">
    <property type="entry name" value="Esterase_phb"/>
</dbReference>